<keyword evidence="6" id="KW-0732">Signal</keyword>
<comment type="function">
    <text evidence="1">Participates in at least several B-cell activation processes as well as of other cell types. It is a costimulator of DNA-synthesis. It induces the expression of class II MHC molecules on resting B-cells. It enhances both secretion and cell surface expression of IgE and IgG1. It also regulates the expression of the low affinity Fc receptor for IgE (CD23) on both lymphocytes and monocytes. Positively regulates IL31RA expression in macrophages. Stimulates autophagy in dendritic cells by interfering with mTORC1 signaling and through the induction of RUFY4.</text>
</comment>
<evidence type="ECO:0000256" key="5">
    <source>
        <dbReference type="ARBA" id="ARBA00031287"/>
    </source>
</evidence>
<dbReference type="InterPro" id="IPR001325">
    <property type="entry name" value="IL-4/IL-13"/>
</dbReference>
<protein>
    <recommendedName>
        <fullName evidence="2">Interleukin-4</fullName>
    </recommendedName>
    <alternativeName>
        <fullName evidence="5">B-cell stimulatory factor 1</fullName>
    </alternativeName>
    <alternativeName>
        <fullName evidence="4">Lymphocyte stimulatory factor 1</fullName>
    </alternativeName>
</protein>
<organism evidence="7 8">
    <name type="scientific">Erinaceus europaeus</name>
    <name type="common">Western European hedgehog</name>
    <dbReference type="NCBI Taxonomy" id="9365"/>
    <lineage>
        <taxon>Eukaryota</taxon>
        <taxon>Metazoa</taxon>
        <taxon>Chordata</taxon>
        <taxon>Craniata</taxon>
        <taxon>Vertebrata</taxon>
        <taxon>Euteleostomi</taxon>
        <taxon>Mammalia</taxon>
        <taxon>Eutheria</taxon>
        <taxon>Laurasiatheria</taxon>
        <taxon>Eulipotyphla</taxon>
        <taxon>Erinaceidae</taxon>
        <taxon>Erinaceinae</taxon>
        <taxon>Erinaceus</taxon>
    </lineage>
</organism>
<reference evidence="7" key="1">
    <citation type="submission" date="2025-05" db="UniProtKB">
        <authorList>
            <consortium name="RefSeq"/>
        </authorList>
    </citation>
    <scope>NUCLEOTIDE SEQUENCE [LARGE SCALE GENOMIC DNA]</scope>
</reference>
<proteinExistence type="predicted"/>
<sequence>MDFTSQLIPTLVCLLVCTSNCVFGHTRNAILKEIIKTLNILTEKKNTTEKETFCRAASVLRQVYKQQPKCRPVDLRKLDRNLTSMTNMNCPVNEARRRTLKDFLERLKTIMKAKYSKC</sequence>
<dbReference type="SUPFAM" id="SSF47266">
    <property type="entry name" value="4-helical cytokines"/>
    <property type="match status" value="1"/>
</dbReference>
<dbReference type="Gene3D" id="1.20.1250.10">
    <property type="match status" value="1"/>
</dbReference>
<feature type="chain" id="PRO_5046100683" description="Interleukin-4" evidence="6">
    <location>
        <begin position="25"/>
        <end position="118"/>
    </location>
</feature>
<evidence type="ECO:0000313" key="8">
    <source>
        <dbReference type="RefSeq" id="XP_060042377.1"/>
    </source>
</evidence>
<evidence type="ECO:0000256" key="4">
    <source>
        <dbReference type="ARBA" id="ARBA00030247"/>
    </source>
</evidence>
<dbReference type="Proteomes" id="UP001652624">
    <property type="component" value="Chromosome 2"/>
</dbReference>
<keyword evidence="7" id="KW-1185">Reference proteome</keyword>
<evidence type="ECO:0000256" key="2">
    <source>
        <dbReference type="ARBA" id="ARBA00019467"/>
    </source>
</evidence>
<evidence type="ECO:0000256" key="6">
    <source>
        <dbReference type="SAM" id="SignalP"/>
    </source>
</evidence>
<evidence type="ECO:0000313" key="7">
    <source>
        <dbReference type="Proteomes" id="UP001652624"/>
    </source>
</evidence>
<dbReference type="RefSeq" id="XP_060042377.1">
    <property type="nucleotide sequence ID" value="XM_060186394.1"/>
</dbReference>
<feature type="signal peptide" evidence="6">
    <location>
        <begin position="1"/>
        <end position="24"/>
    </location>
</feature>
<gene>
    <name evidence="8" type="primary">IL4</name>
</gene>
<dbReference type="PANTHER" id="PTHR47401">
    <property type="entry name" value="INTERLEUKIN-4"/>
    <property type="match status" value="1"/>
</dbReference>
<accession>A0ABM3X0M8</accession>
<dbReference type="GeneID" id="103110750"/>
<reference evidence="8" key="2">
    <citation type="submission" date="2025-08" db="UniProtKB">
        <authorList>
            <consortium name="RefSeq"/>
        </authorList>
    </citation>
    <scope>IDENTIFICATION</scope>
</reference>
<dbReference type="SMART" id="SM00190">
    <property type="entry name" value="IL4_13"/>
    <property type="match status" value="1"/>
</dbReference>
<dbReference type="PANTHER" id="PTHR47401:SF1">
    <property type="entry name" value="INTERLEUKIN-4"/>
    <property type="match status" value="1"/>
</dbReference>
<evidence type="ECO:0000256" key="1">
    <source>
        <dbReference type="ARBA" id="ARBA00003994"/>
    </source>
</evidence>
<dbReference type="InterPro" id="IPR009079">
    <property type="entry name" value="4_helix_cytokine-like_core"/>
</dbReference>
<dbReference type="InterPro" id="IPR002354">
    <property type="entry name" value="IL-4"/>
</dbReference>
<dbReference type="Pfam" id="PF00727">
    <property type="entry name" value="IL4"/>
    <property type="match status" value="1"/>
</dbReference>
<name>A0ABM3X0M8_ERIEU</name>
<keyword evidence="3" id="KW-0075">B-cell activation</keyword>
<evidence type="ECO:0000256" key="3">
    <source>
        <dbReference type="ARBA" id="ARBA00022936"/>
    </source>
</evidence>